<keyword evidence="3" id="KW-1185">Reference proteome</keyword>
<reference evidence="2 3" key="1">
    <citation type="journal article" date="2014" name="Int. J. Syst. Evol. Microbiol.">
        <title>Streptomyces hoynatensis sp. nov., isolated from deep marine sediment.</title>
        <authorList>
            <person name="Veyisoglu A."/>
            <person name="Sahin N."/>
        </authorList>
    </citation>
    <scope>NUCLEOTIDE SEQUENCE [LARGE SCALE GENOMIC DNA]</scope>
    <source>
        <strain evidence="2 3">KCTC 29097</strain>
    </source>
</reference>
<feature type="compositionally biased region" description="Low complexity" evidence="1">
    <location>
        <begin position="184"/>
        <end position="197"/>
    </location>
</feature>
<dbReference type="OrthoDB" id="4338606at2"/>
<comment type="caution">
    <text evidence="2">The sequence shown here is derived from an EMBL/GenBank/DDBJ whole genome shotgun (WGS) entry which is preliminary data.</text>
</comment>
<feature type="compositionally biased region" description="Basic and acidic residues" evidence="1">
    <location>
        <begin position="172"/>
        <end position="183"/>
    </location>
</feature>
<accession>A0A3A9YXX4</accession>
<dbReference type="RefSeq" id="WP_120680827.1">
    <property type="nucleotide sequence ID" value="NZ_RBAL01000009.1"/>
</dbReference>
<organism evidence="2 3">
    <name type="scientific">Streptomyces hoynatensis</name>
    <dbReference type="NCBI Taxonomy" id="1141874"/>
    <lineage>
        <taxon>Bacteria</taxon>
        <taxon>Bacillati</taxon>
        <taxon>Actinomycetota</taxon>
        <taxon>Actinomycetes</taxon>
        <taxon>Kitasatosporales</taxon>
        <taxon>Streptomycetaceae</taxon>
        <taxon>Streptomyces</taxon>
    </lineage>
</organism>
<proteinExistence type="predicted"/>
<dbReference type="EMBL" id="RBAL01000009">
    <property type="protein sequence ID" value="RKN40911.1"/>
    <property type="molecule type" value="Genomic_DNA"/>
</dbReference>
<evidence type="ECO:0000313" key="3">
    <source>
        <dbReference type="Proteomes" id="UP000272474"/>
    </source>
</evidence>
<evidence type="ECO:0000256" key="1">
    <source>
        <dbReference type="SAM" id="MobiDB-lite"/>
    </source>
</evidence>
<gene>
    <name evidence="2" type="ORF">D7294_17735</name>
</gene>
<protein>
    <submittedName>
        <fullName evidence="2">Uncharacterized protein</fullName>
    </submittedName>
</protein>
<dbReference type="Proteomes" id="UP000272474">
    <property type="component" value="Unassembled WGS sequence"/>
</dbReference>
<evidence type="ECO:0000313" key="2">
    <source>
        <dbReference type="EMBL" id="RKN40911.1"/>
    </source>
</evidence>
<feature type="compositionally biased region" description="Gly residues" evidence="1">
    <location>
        <begin position="134"/>
        <end position="163"/>
    </location>
</feature>
<name>A0A3A9YXX4_9ACTN</name>
<sequence>MIDNSKAALATGIASGYLLGRGRKAKLAFAVASFVVSRKIGMTPGRLALHGAKRLKDSPQFAALTEQLRQDLLHAGKSAATAAASQRLGSLADAVQARTRALGGRSDGERGHEEEDSGEQDGSPEEAASREAAGNGGRHGNGGAGGAANGPSGGGSQGGSHGGPHGKRTRERTRERVREREKSAAAGRSHAGSRGER</sequence>
<feature type="region of interest" description="Disordered" evidence="1">
    <location>
        <begin position="101"/>
        <end position="197"/>
    </location>
</feature>
<feature type="compositionally biased region" description="Acidic residues" evidence="1">
    <location>
        <begin position="114"/>
        <end position="124"/>
    </location>
</feature>
<dbReference type="AlphaFoldDB" id="A0A3A9YXX4"/>